<protein>
    <submittedName>
        <fullName evidence="1">Uncharacterized protein</fullName>
    </submittedName>
</protein>
<dbReference type="Proteomes" id="UP000499080">
    <property type="component" value="Unassembled WGS sequence"/>
</dbReference>
<evidence type="ECO:0000313" key="1">
    <source>
        <dbReference type="EMBL" id="GBM14386.1"/>
    </source>
</evidence>
<feature type="non-terminal residue" evidence="1">
    <location>
        <position position="1"/>
    </location>
</feature>
<dbReference type="EMBL" id="BGPR01166279">
    <property type="protein sequence ID" value="GBM14386.1"/>
    <property type="molecule type" value="Genomic_DNA"/>
</dbReference>
<comment type="caution">
    <text evidence="1">The sequence shown here is derived from an EMBL/GenBank/DDBJ whole genome shotgun (WGS) entry which is preliminary data.</text>
</comment>
<gene>
    <name evidence="1" type="ORF">AVEN_139806_1</name>
</gene>
<name>A0A4Y2DE82_ARAVE</name>
<sequence length="119" mass="13715">YCTKFIFCYCSPVIIAYSHGWLDYLIGISNIDIDNRWIGPVQLQEIHRLVKKPNDAHDEDRDLDDSLRPALVCRNPGDTGDERCLVNAFQVRIEKLVFILIELEKGSLFFLEAFCLHSA</sequence>
<organism evidence="1 2">
    <name type="scientific">Araneus ventricosus</name>
    <name type="common">Orbweaver spider</name>
    <name type="synonym">Epeira ventricosa</name>
    <dbReference type="NCBI Taxonomy" id="182803"/>
    <lineage>
        <taxon>Eukaryota</taxon>
        <taxon>Metazoa</taxon>
        <taxon>Ecdysozoa</taxon>
        <taxon>Arthropoda</taxon>
        <taxon>Chelicerata</taxon>
        <taxon>Arachnida</taxon>
        <taxon>Araneae</taxon>
        <taxon>Araneomorphae</taxon>
        <taxon>Entelegynae</taxon>
        <taxon>Araneoidea</taxon>
        <taxon>Araneidae</taxon>
        <taxon>Araneus</taxon>
    </lineage>
</organism>
<dbReference type="AlphaFoldDB" id="A0A4Y2DE82"/>
<proteinExistence type="predicted"/>
<keyword evidence="2" id="KW-1185">Reference proteome</keyword>
<accession>A0A4Y2DE82</accession>
<reference evidence="1 2" key="1">
    <citation type="journal article" date="2019" name="Sci. Rep.">
        <title>Orb-weaving spider Araneus ventricosus genome elucidates the spidroin gene catalogue.</title>
        <authorList>
            <person name="Kono N."/>
            <person name="Nakamura H."/>
            <person name="Ohtoshi R."/>
            <person name="Moran D.A.P."/>
            <person name="Shinohara A."/>
            <person name="Yoshida Y."/>
            <person name="Fujiwara M."/>
            <person name="Mori M."/>
            <person name="Tomita M."/>
            <person name="Arakawa K."/>
        </authorList>
    </citation>
    <scope>NUCLEOTIDE SEQUENCE [LARGE SCALE GENOMIC DNA]</scope>
</reference>
<evidence type="ECO:0000313" key="2">
    <source>
        <dbReference type="Proteomes" id="UP000499080"/>
    </source>
</evidence>